<feature type="transmembrane region" description="Helical" evidence="1">
    <location>
        <begin position="608"/>
        <end position="627"/>
    </location>
</feature>
<dbReference type="RefSeq" id="WP_062625397.1">
    <property type="nucleotide sequence ID" value="NZ_AP018738.1"/>
</dbReference>
<dbReference type="AlphaFoldDB" id="A0A2Z6G9R8"/>
<feature type="transmembrane region" description="Helical" evidence="1">
    <location>
        <begin position="573"/>
        <end position="596"/>
    </location>
</feature>
<keyword evidence="1" id="KW-0472">Membrane</keyword>
<dbReference type="OrthoDB" id="9785737at2"/>
<name>A0A2Z6G9R8_9PROT</name>
<gene>
    <name evidence="2" type="ORF">OYT1_ch0625</name>
</gene>
<keyword evidence="3" id="KW-1185">Reference proteome</keyword>
<dbReference type="STRING" id="1188319.OYT1_00127"/>
<reference evidence="2 3" key="1">
    <citation type="submission" date="2018-06" db="EMBL/GenBank/DDBJ databases">
        <title>OYT1 Genome Sequencing.</title>
        <authorList>
            <person name="Kato S."/>
            <person name="Itoh T."/>
            <person name="Ohkuma M."/>
        </authorList>
    </citation>
    <scope>NUCLEOTIDE SEQUENCE [LARGE SCALE GENOMIC DNA]</scope>
    <source>
        <strain evidence="2 3">OYT1</strain>
    </source>
</reference>
<protein>
    <recommendedName>
        <fullName evidence="4">EF-hand domain-containing protein</fullName>
    </recommendedName>
</protein>
<keyword evidence="1" id="KW-0812">Transmembrane</keyword>
<dbReference type="EMBL" id="AP018738">
    <property type="protein sequence ID" value="BBE50192.1"/>
    <property type="molecule type" value="Genomic_DNA"/>
</dbReference>
<evidence type="ECO:0008006" key="4">
    <source>
        <dbReference type="Google" id="ProtNLM"/>
    </source>
</evidence>
<sequence>MNRKAHEWRFFRAGGFDQVRIDTGADLLALGDLDQKLWVALSCPTRGIEFDAHTLDLIDSDNDGHVRAPEVISAVNWAARLLKDCDLLAKGSATLPLVAINEATDEGAKLLAAARHILVSLGKPEADSVSAADTTDTARLMAGLRFNGDGIIAPAAVEDAVTKSVLESIIASLGSVTDAGGEKGVTKDLVERFFDQAREFDTWSLRAEQDQAILCLKEDTQLAATAWRAVRTKVDDYFTRCQMAAYDARAALPLSRSIEDYQQLAGKELSAGASEVAAFPLALVAAGQSLPLRNGINPAWSAAIVAFREQVVLPLLGNRDQLSAEEWADISGRFAAYEGWLADKPETQVEALGSAHLRMVLSGGHELALLELIAQDTALASEVEAIASVDRLVHYVRDLGALVNNFVSFRNFYTGVDKAVFQAGTLYLDGRSCELCIKVDDAGKHSTLANLSRVCLVYCECVNGSAKQTIAAAFTAGDSDQLMVGRNGIFYDRKGQDWNATIIRILEHPISIRQAFWSPYKRAGKMIGEQLQKFAAARSQAAETKLVTSALEAGKAPAEAPKAPPPPFDVGKFAGIFAAIGLAVGALGTALASVLTGLLDLRWWQMPLVLIGALLAVSGPSMLIAWFKLKQRNLGPLLDANGWAVNARARINIPFGTSLTGLARLPEGASALHMVDPFAEKKQRWPYYVGALLLIGMAWASWHWSALLFR</sequence>
<dbReference type="KEGG" id="fam:OYT1_ch0625"/>
<feature type="transmembrane region" description="Helical" evidence="1">
    <location>
        <begin position="685"/>
        <end position="709"/>
    </location>
</feature>
<evidence type="ECO:0000256" key="1">
    <source>
        <dbReference type="SAM" id="Phobius"/>
    </source>
</evidence>
<dbReference type="Proteomes" id="UP000033070">
    <property type="component" value="Chromosome"/>
</dbReference>
<evidence type="ECO:0000313" key="3">
    <source>
        <dbReference type="Proteomes" id="UP000033070"/>
    </source>
</evidence>
<accession>A0A2Z6G9R8</accession>
<organism evidence="2 3">
    <name type="scientific">Ferriphaselus amnicola</name>
    <dbReference type="NCBI Taxonomy" id="1188319"/>
    <lineage>
        <taxon>Bacteria</taxon>
        <taxon>Pseudomonadati</taxon>
        <taxon>Pseudomonadota</taxon>
        <taxon>Betaproteobacteria</taxon>
        <taxon>Nitrosomonadales</taxon>
        <taxon>Gallionellaceae</taxon>
        <taxon>Ferriphaselus</taxon>
    </lineage>
</organism>
<evidence type="ECO:0000313" key="2">
    <source>
        <dbReference type="EMBL" id="BBE50192.1"/>
    </source>
</evidence>
<keyword evidence="1" id="KW-1133">Transmembrane helix</keyword>
<proteinExistence type="predicted"/>